<reference evidence="2 3" key="1">
    <citation type="submission" date="2024-01" db="EMBL/GenBank/DDBJ databases">
        <title>The genomes of 5 underutilized Papilionoideae crops provide insights into root nodulation and disease resistanc.</title>
        <authorList>
            <person name="Jiang F."/>
        </authorList>
    </citation>
    <scope>NUCLEOTIDE SEQUENCE [LARGE SCALE GENOMIC DNA]</scope>
    <source>
        <strain evidence="2">DUOXIRENSHENG_FW03</strain>
        <tissue evidence="2">Leaves</tissue>
    </source>
</reference>
<dbReference type="InterPro" id="IPR006566">
    <property type="entry name" value="FBD"/>
</dbReference>
<dbReference type="EMBL" id="JAYMYS010000004">
    <property type="protein sequence ID" value="KAK7395451.1"/>
    <property type="molecule type" value="Genomic_DNA"/>
</dbReference>
<dbReference type="PROSITE" id="PS50181">
    <property type="entry name" value="FBOX"/>
    <property type="match status" value="1"/>
</dbReference>
<dbReference type="Gene3D" id="3.80.10.10">
    <property type="entry name" value="Ribonuclease Inhibitor"/>
    <property type="match status" value="1"/>
</dbReference>
<dbReference type="Pfam" id="PF00646">
    <property type="entry name" value="F-box"/>
    <property type="match status" value="1"/>
</dbReference>
<evidence type="ECO:0000313" key="2">
    <source>
        <dbReference type="EMBL" id="KAK7395451.1"/>
    </source>
</evidence>
<evidence type="ECO:0000313" key="3">
    <source>
        <dbReference type="Proteomes" id="UP001386955"/>
    </source>
</evidence>
<dbReference type="SMART" id="SM00579">
    <property type="entry name" value="FBD"/>
    <property type="match status" value="1"/>
</dbReference>
<keyword evidence="3" id="KW-1185">Reference proteome</keyword>
<organism evidence="2 3">
    <name type="scientific">Psophocarpus tetragonolobus</name>
    <name type="common">Winged bean</name>
    <name type="synonym">Dolichos tetragonolobus</name>
    <dbReference type="NCBI Taxonomy" id="3891"/>
    <lineage>
        <taxon>Eukaryota</taxon>
        <taxon>Viridiplantae</taxon>
        <taxon>Streptophyta</taxon>
        <taxon>Embryophyta</taxon>
        <taxon>Tracheophyta</taxon>
        <taxon>Spermatophyta</taxon>
        <taxon>Magnoliopsida</taxon>
        <taxon>eudicotyledons</taxon>
        <taxon>Gunneridae</taxon>
        <taxon>Pentapetalae</taxon>
        <taxon>rosids</taxon>
        <taxon>fabids</taxon>
        <taxon>Fabales</taxon>
        <taxon>Fabaceae</taxon>
        <taxon>Papilionoideae</taxon>
        <taxon>50 kb inversion clade</taxon>
        <taxon>NPAAA clade</taxon>
        <taxon>indigoferoid/millettioid clade</taxon>
        <taxon>Phaseoleae</taxon>
        <taxon>Psophocarpus</taxon>
    </lineage>
</organism>
<dbReference type="InterPro" id="IPR055294">
    <property type="entry name" value="FBL60-like"/>
</dbReference>
<dbReference type="Proteomes" id="UP001386955">
    <property type="component" value="Unassembled WGS sequence"/>
</dbReference>
<dbReference type="PANTHER" id="PTHR31293">
    <property type="entry name" value="RNI-LIKE SUPERFAMILY PROTEIN"/>
    <property type="match status" value="1"/>
</dbReference>
<feature type="domain" description="F-box" evidence="1">
    <location>
        <begin position="16"/>
        <end position="52"/>
    </location>
</feature>
<comment type="caution">
    <text evidence="2">The sequence shown here is derived from an EMBL/GenBank/DDBJ whole genome shotgun (WGS) entry which is preliminary data.</text>
</comment>
<dbReference type="SUPFAM" id="SSF81383">
    <property type="entry name" value="F-box domain"/>
    <property type="match status" value="1"/>
</dbReference>
<protein>
    <recommendedName>
        <fullName evidence="1">F-box domain-containing protein</fullName>
    </recommendedName>
</protein>
<dbReference type="SMART" id="SM00256">
    <property type="entry name" value="FBOX"/>
    <property type="match status" value="1"/>
</dbReference>
<proteinExistence type="predicted"/>
<gene>
    <name evidence="2" type="ORF">VNO78_16010</name>
</gene>
<dbReference type="SUPFAM" id="SSF52047">
    <property type="entry name" value="RNI-like"/>
    <property type="match status" value="1"/>
</dbReference>
<dbReference type="PANTHER" id="PTHR31293:SF12">
    <property type="entry name" value="RNI-LIKE SUPERFAMILY PROTEIN"/>
    <property type="match status" value="1"/>
</dbReference>
<sequence length="503" mass="58256">MAEPPQTNPIDNIFDSDNLTALPDCVLLQILSLLDTKEAAATSILCTRWRNLFLSLPDVNLRFCVNNNGSDSDPDGSFHLFTLFANRVFQQRNNEPIRKIQLYVKHFVESFQLGFESLLMSTAAAISSYKVQYLEIVVEMDRSTTEPCSVTLPTGLFSSESLVSLHLSLHSSEYAQLGWHIPEFVWLPNLKDLNLTSFRLVDENCIQRILYSCPLLERLVLIPRSLDESEVEEGVHVVEALHLSSSSLKRLILCWDEKVNSVFNVFVKSESLERLTCCMEGLHKISIDAPNLKSLCIHGHVLEVHINQSLDSINVAVIRAEFLFHLEDVEDMFSRTRLAFKFFSGLQHVKALTLSENIMKALYFCPPVMPIFRNLIKLELIPDYCHYFPRYRILQVLLNLFKSSPNLEVLTFREVFDNYFGKDEEFDYIFPLTFVEHLKVIEMNNFKGSELEFKVVEHFLKNGKSLEKIVLERKGWRSIWKHRKRILSFEKCSKNCQIVFRKK</sequence>
<dbReference type="InterPro" id="IPR036047">
    <property type="entry name" value="F-box-like_dom_sf"/>
</dbReference>
<dbReference type="InterPro" id="IPR001810">
    <property type="entry name" value="F-box_dom"/>
</dbReference>
<evidence type="ECO:0000259" key="1">
    <source>
        <dbReference type="PROSITE" id="PS50181"/>
    </source>
</evidence>
<dbReference type="InterPro" id="IPR032675">
    <property type="entry name" value="LRR_dom_sf"/>
</dbReference>
<accession>A0AAN9SGE3</accession>
<dbReference type="Pfam" id="PF08387">
    <property type="entry name" value="FBD"/>
    <property type="match status" value="1"/>
</dbReference>
<dbReference type="InterPro" id="IPR053781">
    <property type="entry name" value="F-box_AtFBL13-like"/>
</dbReference>
<dbReference type="CDD" id="cd22160">
    <property type="entry name" value="F-box_AtFBL13-like"/>
    <property type="match status" value="1"/>
</dbReference>
<dbReference type="AlphaFoldDB" id="A0AAN9SGE3"/>
<dbReference type="Gene3D" id="1.20.1280.50">
    <property type="match status" value="1"/>
</dbReference>
<name>A0AAN9SGE3_PSOTE</name>
<dbReference type="InterPro" id="IPR055411">
    <property type="entry name" value="LRR_FXL15/At3g58940/PEG3-like"/>
</dbReference>
<dbReference type="Pfam" id="PF24758">
    <property type="entry name" value="LRR_At5g56370"/>
    <property type="match status" value="1"/>
</dbReference>